<name>A0A9D1UQE3_9CORY</name>
<gene>
    <name evidence="1" type="ORF">H9867_04960</name>
</gene>
<accession>A0A9D1UQE3</accession>
<proteinExistence type="predicted"/>
<dbReference type="Proteomes" id="UP000824189">
    <property type="component" value="Unassembled WGS sequence"/>
</dbReference>
<dbReference type="AlphaFoldDB" id="A0A9D1UQE3"/>
<protein>
    <submittedName>
        <fullName evidence="1">Uncharacterized protein</fullName>
    </submittedName>
</protein>
<dbReference type="EMBL" id="DXFZ01000057">
    <property type="protein sequence ID" value="HIW95818.1"/>
    <property type="molecule type" value="Genomic_DNA"/>
</dbReference>
<reference evidence="1" key="1">
    <citation type="journal article" date="2021" name="PeerJ">
        <title>Extensive microbial diversity within the chicken gut microbiome revealed by metagenomics and culture.</title>
        <authorList>
            <person name="Gilroy R."/>
            <person name="Ravi A."/>
            <person name="Getino M."/>
            <person name="Pursley I."/>
            <person name="Horton D.L."/>
            <person name="Alikhan N.F."/>
            <person name="Baker D."/>
            <person name="Gharbi K."/>
            <person name="Hall N."/>
            <person name="Watson M."/>
            <person name="Adriaenssens E.M."/>
            <person name="Foster-Nyarko E."/>
            <person name="Jarju S."/>
            <person name="Secka A."/>
            <person name="Antonio M."/>
            <person name="Oren A."/>
            <person name="Chaudhuri R.R."/>
            <person name="La Ragione R."/>
            <person name="Hildebrand F."/>
            <person name="Pallen M.J."/>
        </authorList>
    </citation>
    <scope>NUCLEOTIDE SEQUENCE</scope>
    <source>
        <strain evidence="1">4376</strain>
    </source>
</reference>
<evidence type="ECO:0000313" key="2">
    <source>
        <dbReference type="Proteomes" id="UP000824189"/>
    </source>
</evidence>
<reference evidence="1" key="2">
    <citation type="submission" date="2021-04" db="EMBL/GenBank/DDBJ databases">
        <authorList>
            <person name="Gilroy R."/>
        </authorList>
    </citation>
    <scope>NUCLEOTIDE SEQUENCE</scope>
    <source>
        <strain evidence="1">4376</strain>
    </source>
</reference>
<sequence length="341" mass="36222">MRKFRDEAFEGNPPWLPTLVEVDEKNTQAWVGWKMGPRLAREIGVKNSARVLSVVGQEQPLFINSLFHSTRDRRSVLKFAVGAAIGAFALTGIKPQSVANAVKRSQVSKSEEFFLSEQISEDYFGLLESPDAQVAFAGYSIATDVQNRSANPGSRLQKIEDIDSYSTGIHPMGHVRTYQDGSKERSIGVIDLDNKKIFRAYELKKGRVIIQTGAAVYSLTEQRGVKVLSTSVNGSSPEVVEVRSLERAVANGEDPCGGCNGPGGPGDQSKISGTECDSEVDLGCALGLAGCAGCTAACLGTGGWACGFCLVTSCGGFIASNGCCKGDGSSHHVCKRCSAPL</sequence>
<evidence type="ECO:0000313" key="1">
    <source>
        <dbReference type="EMBL" id="HIW95818.1"/>
    </source>
</evidence>
<comment type="caution">
    <text evidence="1">The sequence shown here is derived from an EMBL/GenBank/DDBJ whole genome shotgun (WGS) entry which is preliminary data.</text>
</comment>
<organism evidence="1 2">
    <name type="scientific">Candidatus Corynebacterium gallistercoris</name>
    <dbReference type="NCBI Taxonomy" id="2838530"/>
    <lineage>
        <taxon>Bacteria</taxon>
        <taxon>Bacillati</taxon>
        <taxon>Actinomycetota</taxon>
        <taxon>Actinomycetes</taxon>
        <taxon>Mycobacteriales</taxon>
        <taxon>Corynebacteriaceae</taxon>
        <taxon>Corynebacterium</taxon>
    </lineage>
</organism>